<dbReference type="EMBL" id="HBUF01031742">
    <property type="protein sequence ID" value="CAG6615001.1"/>
    <property type="molecule type" value="Transcribed_RNA"/>
</dbReference>
<dbReference type="EMBL" id="HBUF01533531">
    <property type="protein sequence ID" value="CAG6752512.1"/>
    <property type="molecule type" value="Transcribed_RNA"/>
</dbReference>
<dbReference type="EMBL" id="HBUF01031738">
    <property type="protein sequence ID" value="CAG6614997.1"/>
    <property type="molecule type" value="Transcribed_RNA"/>
</dbReference>
<sequence>MAGKNTHLVFVGDSQSKRMLEQDVFHGYSFTDWTKPGATTEQILEHVRKECQRGNKAPKNSLGIVWIGTNDVLQHKEYVFPGNFTKLVKFLKKVFKKMIFLLLPPLLRYPDPQTMVIIQRINKKIQSYQRDNVRILDLFAFCYRDGVIRAKYYEEVMGWNNRVDDIHLNSAAFRKIGAMLKNFFP</sequence>
<dbReference type="EMBL" id="HBUF01254726">
    <property type="protein sequence ID" value="CAG6681224.1"/>
    <property type="molecule type" value="Transcribed_RNA"/>
</dbReference>
<dbReference type="EMBL" id="HBUF01031740">
    <property type="protein sequence ID" value="CAG6614999.1"/>
    <property type="molecule type" value="Transcribed_RNA"/>
</dbReference>
<evidence type="ECO:0008006" key="2">
    <source>
        <dbReference type="Google" id="ProtNLM"/>
    </source>
</evidence>
<dbReference type="EMBL" id="HBUF01031737">
    <property type="protein sequence ID" value="CAG6614996.1"/>
    <property type="molecule type" value="Transcribed_RNA"/>
</dbReference>
<dbReference type="EMBL" id="HBUF01031741">
    <property type="protein sequence ID" value="CAG6615000.1"/>
    <property type="molecule type" value="Transcribed_RNA"/>
</dbReference>
<name>A0A8D8T7P7_9HEMI</name>
<dbReference type="EMBL" id="HBUF01254728">
    <property type="protein sequence ID" value="CAG6681226.1"/>
    <property type="molecule type" value="Transcribed_RNA"/>
</dbReference>
<dbReference type="InterPro" id="IPR036514">
    <property type="entry name" value="SGNH_hydro_sf"/>
</dbReference>
<organism evidence="1">
    <name type="scientific">Cacopsylla melanoneura</name>
    <dbReference type="NCBI Taxonomy" id="428564"/>
    <lineage>
        <taxon>Eukaryota</taxon>
        <taxon>Metazoa</taxon>
        <taxon>Ecdysozoa</taxon>
        <taxon>Arthropoda</taxon>
        <taxon>Hexapoda</taxon>
        <taxon>Insecta</taxon>
        <taxon>Pterygota</taxon>
        <taxon>Neoptera</taxon>
        <taxon>Paraneoptera</taxon>
        <taxon>Hemiptera</taxon>
        <taxon>Sternorrhyncha</taxon>
        <taxon>Psylloidea</taxon>
        <taxon>Psyllidae</taxon>
        <taxon>Psyllinae</taxon>
        <taxon>Cacopsylla</taxon>
    </lineage>
</organism>
<dbReference type="Pfam" id="PF00657">
    <property type="entry name" value="Lipase_GDSL"/>
    <property type="match status" value="1"/>
</dbReference>
<dbReference type="EMBL" id="HBUF01533532">
    <property type="protein sequence ID" value="CAG6752514.1"/>
    <property type="molecule type" value="Transcribed_RNA"/>
</dbReference>
<dbReference type="EMBL" id="HBUF01254729">
    <property type="protein sequence ID" value="CAG6681227.1"/>
    <property type="molecule type" value="Transcribed_RNA"/>
</dbReference>
<dbReference type="Gene3D" id="3.40.50.1110">
    <property type="entry name" value="SGNH hydrolase"/>
    <property type="match status" value="1"/>
</dbReference>
<reference evidence="1" key="1">
    <citation type="submission" date="2021-05" db="EMBL/GenBank/DDBJ databases">
        <authorList>
            <person name="Alioto T."/>
            <person name="Alioto T."/>
            <person name="Gomez Garrido J."/>
        </authorList>
    </citation>
    <scope>NUCLEOTIDE SEQUENCE</scope>
</reference>
<dbReference type="SUPFAM" id="SSF52266">
    <property type="entry name" value="SGNH hydrolase"/>
    <property type="match status" value="1"/>
</dbReference>
<dbReference type="EMBL" id="HBUF01254725">
    <property type="protein sequence ID" value="CAG6681222.1"/>
    <property type="molecule type" value="Transcribed_RNA"/>
</dbReference>
<dbReference type="EMBL" id="HBUF01254727">
    <property type="protein sequence ID" value="CAG6681225.1"/>
    <property type="molecule type" value="Transcribed_RNA"/>
</dbReference>
<dbReference type="EMBL" id="HBUF01031739">
    <property type="protein sequence ID" value="CAG6614998.1"/>
    <property type="molecule type" value="Transcribed_RNA"/>
</dbReference>
<protein>
    <recommendedName>
        <fullName evidence="2">SGNH hydrolase-type esterase domain-containing protein</fullName>
    </recommendedName>
</protein>
<proteinExistence type="predicted"/>
<accession>A0A8D8T7P7</accession>
<evidence type="ECO:0000313" key="1">
    <source>
        <dbReference type="EMBL" id="CAG6681225.1"/>
    </source>
</evidence>
<dbReference type="AlphaFoldDB" id="A0A8D8T7P7"/>
<dbReference type="InterPro" id="IPR001087">
    <property type="entry name" value="GDSL"/>
</dbReference>
<dbReference type="EMBL" id="HBUF01533533">
    <property type="protein sequence ID" value="CAG6752516.1"/>
    <property type="molecule type" value="Transcribed_RNA"/>
</dbReference>
<dbReference type="GO" id="GO:0016788">
    <property type="term" value="F:hydrolase activity, acting on ester bonds"/>
    <property type="evidence" value="ECO:0007669"/>
    <property type="project" value="InterPro"/>
</dbReference>